<feature type="compositionally biased region" description="Basic and acidic residues" evidence="7">
    <location>
        <begin position="590"/>
        <end position="599"/>
    </location>
</feature>
<feature type="compositionally biased region" description="Pro residues" evidence="7">
    <location>
        <begin position="83"/>
        <end position="92"/>
    </location>
</feature>
<dbReference type="SMART" id="SM00066">
    <property type="entry name" value="GAL4"/>
    <property type="match status" value="1"/>
</dbReference>
<organism evidence="9 10">
    <name type="scientific">Trematosphaeria pertusa</name>
    <dbReference type="NCBI Taxonomy" id="390896"/>
    <lineage>
        <taxon>Eukaryota</taxon>
        <taxon>Fungi</taxon>
        <taxon>Dikarya</taxon>
        <taxon>Ascomycota</taxon>
        <taxon>Pezizomycotina</taxon>
        <taxon>Dothideomycetes</taxon>
        <taxon>Pleosporomycetidae</taxon>
        <taxon>Pleosporales</taxon>
        <taxon>Massarineae</taxon>
        <taxon>Trematosphaeriaceae</taxon>
        <taxon>Trematosphaeria</taxon>
    </lineage>
</organism>
<dbReference type="InterPro" id="IPR050335">
    <property type="entry name" value="ERT1_acuK_gluconeogen_tf"/>
</dbReference>
<keyword evidence="10" id="KW-1185">Reference proteome</keyword>
<feature type="region of interest" description="Disordered" evidence="7">
    <location>
        <begin position="475"/>
        <end position="521"/>
    </location>
</feature>
<dbReference type="Gene3D" id="4.10.240.10">
    <property type="entry name" value="Zn(2)-C6 fungal-type DNA-binding domain"/>
    <property type="match status" value="1"/>
</dbReference>
<keyword evidence="2" id="KW-0862">Zinc</keyword>
<reference evidence="9" key="1">
    <citation type="journal article" date="2020" name="Stud. Mycol.">
        <title>101 Dothideomycetes genomes: a test case for predicting lifestyles and emergence of pathogens.</title>
        <authorList>
            <person name="Haridas S."/>
            <person name="Albert R."/>
            <person name="Binder M."/>
            <person name="Bloem J."/>
            <person name="Labutti K."/>
            <person name="Salamov A."/>
            <person name="Andreopoulos B."/>
            <person name="Baker S."/>
            <person name="Barry K."/>
            <person name="Bills G."/>
            <person name="Bluhm B."/>
            <person name="Cannon C."/>
            <person name="Castanera R."/>
            <person name="Culley D."/>
            <person name="Daum C."/>
            <person name="Ezra D."/>
            <person name="Gonzalez J."/>
            <person name="Henrissat B."/>
            <person name="Kuo A."/>
            <person name="Liang C."/>
            <person name="Lipzen A."/>
            <person name="Lutzoni F."/>
            <person name="Magnuson J."/>
            <person name="Mondo S."/>
            <person name="Nolan M."/>
            <person name="Ohm R."/>
            <person name="Pangilinan J."/>
            <person name="Park H.-J."/>
            <person name="Ramirez L."/>
            <person name="Alfaro M."/>
            <person name="Sun H."/>
            <person name="Tritt A."/>
            <person name="Yoshinaga Y."/>
            <person name="Zwiers L.-H."/>
            <person name="Turgeon B."/>
            <person name="Goodwin S."/>
            <person name="Spatafora J."/>
            <person name="Crous P."/>
            <person name="Grigoriev I."/>
        </authorList>
    </citation>
    <scope>NUCLEOTIDE SEQUENCE</scope>
    <source>
        <strain evidence="9">CBS 122368</strain>
    </source>
</reference>
<dbReference type="PROSITE" id="PS50048">
    <property type="entry name" value="ZN2_CY6_FUNGAL_2"/>
    <property type="match status" value="1"/>
</dbReference>
<evidence type="ECO:0000256" key="3">
    <source>
        <dbReference type="ARBA" id="ARBA00023015"/>
    </source>
</evidence>
<dbReference type="GeneID" id="54584027"/>
<evidence type="ECO:0000256" key="4">
    <source>
        <dbReference type="ARBA" id="ARBA00023125"/>
    </source>
</evidence>
<evidence type="ECO:0000256" key="7">
    <source>
        <dbReference type="SAM" id="MobiDB-lite"/>
    </source>
</evidence>
<feature type="domain" description="Zn(2)-C6 fungal-type" evidence="8">
    <location>
        <begin position="193"/>
        <end position="222"/>
    </location>
</feature>
<feature type="compositionally biased region" description="Basic and acidic residues" evidence="7">
    <location>
        <begin position="234"/>
        <end position="248"/>
    </location>
</feature>
<protein>
    <recommendedName>
        <fullName evidence="8">Zn(2)-C6 fungal-type domain-containing protein</fullName>
    </recommendedName>
</protein>
<feature type="compositionally biased region" description="Pro residues" evidence="7">
    <location>
        <begin position="1"/>
        <end position="11"/>
    </location>
</feature>
<feature type="compositionally biased region" description="Basic and acidic residues" evidence="7">
    <location>
        <begin position="277"/>
        <end position="294"/>
    </location>
</feature>
<accession>A0A6A6J0J9</accession>
<evidence type="ECO:0000256" key="1">
    <source>
        <dbReference type="ARBA" id="ARBA00022723"/>
    </source>
</evidence>
<dbReference type="Pfam" id="PF00172">
    <property type="entry name" value="Zn_clus"/>
    <property type="match status" value="1"/>
</dbReference>
<keyword evidence="3" id="KW-0805">Transcription regulation</keyword>
<feature type="compositionally biased region" description="Low complexity" evidence="7">
    <location>
        <begin position="507"/>
        <end position="521"/>
    </location>
</feature>
<evidence type="ECO:0000259" key="8">
    <source>
        <dbReference type="PROSITE" id="PS50048"/>
    </source>
</evidence>
<evidence type="ECO:0000256" key="5">
    <source>
        <dbReference type="ARBA" id="ARBA00023163"/>
    </source>
</evidence>
<evidence type="ECO:0000313" key="9">
    <source>
        <dbReference type="EMBL" id="KAF2255682.1"/>
    </source>
</evidence>
<proteinExistence type="predicted"/>
<feature type="compositionally biased region" description="Low complexity" evidence="7">
    <location>
        <begin position="536"/>
        <end position="555"/>
    </location>
</feature>
<evidence type="ECO:0000313" key="10">
    <source>
        <dbReference type="Proteomes" id="UP000800094"/>
    </source>
</evidence>
<dbReference type="InterPro" id="IPR001138">
    <property type="entry name" value="Zn2Cys6_DnaBD"/>
</dbReference>
<dbReference type="AlphaFoldDB" id="A0A6A6J0J9"/>
<dbReference type="PANTHER" id="PTHR47659">
    <property type="entry name" value="ZN(II)2CYS6 TRANSCRIPTION FACTOR (EUROFUNG)-RELATED"/>
    <property type="match status" value="1"/>
</dbReference>
<evidence type="ECO:0000256" key="6">
    <source>
        <dbReference type="ARBA" id="ARBA00023242"/>
    </source>
</evidence>
<feature type="compositionally biased region" description="Polar residues" evidence="7">
    <location>
        <begin position="301"/>
        <end position="312"/>
    </location>
</feature>
<dbReference type="GO" id="GO:0008270">
    <property type="term" value="F:zinc ion binding"/>
    <property type="evidence" value="ECO:0007669"/>
    <property type="project" value="InterPro"/>
</dbReference>
<dbReference type="OrthoDB" id="5575144at2759"/>
<dbReference type="SUPFAM" id="SSF57701">
    <property type="entry name" value="Zn2/Cys6 DNA-binding domain"/>
    <property type="match status" value="1"/>
</dbReference>
<feature type="compositionally biased region" description="Polar residues" evidence="7">
    <location>
        <begin position="489"/>
        <end position="501"/>
    </location>
</feature>
<feature type="region of interest" description="Disordered" evidence="7">
    <location>
        <begin position="214"/>
        <end position="319"/>
    </location>
</feature>
<dbReference type="EMBL" id="ML987189">
    <property type="protein sequence ID" value="KAF2255682.1"/>
    <property type="molecule type" value="Genomic_DNA"/>
</dbReference>
<keyword evidence="1" id="KW-0479">Metal-binding</keyword>
<feature type="compositionally biased region" description="Polar residues" evidence="7">
    <location>
        <begin position="259"/>
        <end position="276"/>
    </location>
</feature>
<dbReference type="PANTHER" id="PTHR47659:SF4">
    <property type="entry name" value="ZN(II)2CYS6 TRANSCRIPTION FACTOR (EUROFUNG)"/>
    <property type="match status" value="1"/>
</dbReference>
<sequence length="663" mass="72314">MHSLSLPPPTSLPSTPFGRRQEPGNSLAKFPSQFSPGRSEPHSYPSPPMSDSHSPARRSAHVVEPEGHPYPPLNEPRRIEGIAPPPPPPPLLDPRSAPSAPGVPHQRPLYPGEPHSRGQPLHYQPGRAIEPHYGGVQIAQNYAYGYPTPGPPSYLGSQGPAPGPQVQPTALIAPPPHRQNKPARRTKAHVASACVNCKKAHLSCDVQRPCGRCVASGKQDTCKDVQHKKRGRPRLRDDKEFGRSDETRTAPTQLLGALPSSSSDPFAQQPLFQSSHRAPDPHRVLRSSRDEDSPIIHQRPTLASTSGRQPSVGSYGGVAASPYTPGTHLVHHSLPLAFLNLDLVIQKSNQEFQDLVPFLGDVRGKSLADLLERSQADVLHRLRNELRDERDEREPTYMAPITPVGQDPMQSMMESVSERDVEHVSRGYADRPVLLNFRLPNGQYQSLQTQIRLAKMVSLYFVTLIVHTPPRPAGPPLLTQQLAPPTPIHASQTMSAPTTAPTREFGPYPARPASSASSAPTSPYFNFSSVRTSLPTISSSSFGSSPSYGYSPTAGPEQGYFPTYQPLSQPGAYPSPYPPVSRTGSITSEPQRDANRPVRLEGLQLPPIRTAPGPPLGSPLGQEFAESARDRIRRRESPSSADPRPDTPDTGKRRRLNIHEVLE</sequence>
<dbReference type="CDD" id="cd00067">
    <property type="entry name" value="GAL4"/>
    <property type="match status" value="1"/>
</dbReference>
<evidence type="ECO:0000256" key="2">
    <source>
        <dbReference type="ARBA" id="ARBA00022833"/>
    </source>
</evidence>
<feature type="compositionally biased region" description="Basic and acidic residues" evidence="7">
    <location>
        <begin position="626"/>
        <end position="663"/>
    </location>
</feature>
<dbReference type="Proteomes" id="UP000800094">
    <property type="component" value="Unassembled WGS sequence"/>
</dbReference>
<dbReference type="RefSeq" id="XP_033690686.1">
    <property type="nucleotide sequence ID" value="XM_033830697.1"/>
</dbReference>
<name>A0A6A6J0J9_9PLEO</name>
<keyword evidence="4" id="KW-0238">DNA-binding</keyword>
<dbReference type="GO" id="GO:0000981">
    <property type="term" value="F:DNA-binding transcription factor activity, RNA polymerase II-specific"/>
    <property type="evidence" value="ECO:0007669"/>
    <property type="project" value="InterPro"/>
</dbReference>
<dbReference type="GO" id="GO:0003677">
    <property type="term" value="F:DNA binding"/>
    <property type="evidence" value="ECO:0007669"/>
    <property type="project" value="UniProtKB-KW"/>
</dbReference>
<feature type="region of interest" description="Disordered" evidence="7">
    <location>
        <begin position="536"/>
        <end position="663"/>
    </location>
</feature>
<dbReference type="InterPro" id="IPR036864">
    <property type="entry name" value="Zn2-C6_fun-type_DNA-bd_sf"/>
</dbReference>
<feature type="region of interest" description="Disordered" evidence="7">
    <location>
        <begin position="149"/>
        <end position="183"/>
    </location>
</feature>
<keyword evidence="5" id="KW-0804">Transcription</keyword>
<dbReference type="PROSITE" id="PS00463">
    <property type="entry name" value="ZN2_CY6_FUNGAL_1"/>
    <property type="match status" value="1"/>
</dbReference>
<gene>
    <name evidence="9" type="ORF">BU26DRAFT_526364</name>
</gene>
<keyword evidence="6" id="KW-0539">Nucleus</keyword>
<feature type="region of interest" description="Disordered" evidence="7">
    <location>
        <begin position="1"/>
        <end position="124"/>
    </location>
</feature>